<dbReference type="GO" id="GO:0098796">
    <property type="term" value="C:membrane protein complex"/>
    <property type="evidence" value="ECO:0007669"/>
    <property type="project" value="UniProtKB-ARBA"/>
</dbReference>
<dbReference type="Pfam" id="PF00005">
    <property type="entry name" value="ABC_tran"/>
    <property type="match status" value="1"/>
</dbReference>
<proteinExistence type="predicted"/>
<keyword evidence="5" id="KW-0449">Lipoprotein</keyword>
<dbReference type="EC" id="3.6.3.-" evidence="5"/>
<evidence type="ECO:0000259" key="4">
    <source>
        <dbReference type="PROSITE" id="PS50893"/>
    </source>
</evidence>
<keyword evidence="3 5" id="KW-0067">ATP-binding</keyword>
<dbReference type="GO" id="GO:0016887">
    <property type="term" value="F:ATP hydrolysis activity"/>
    <property type="evidence" value="ECO:0007669"/>
    <property type="project" value="InterPro"/>
</dbReference>
<feature type="domain" description="ABC transporter" evidence="4">
    <location>
        <begin position="2"/>
        <end position="234"/>
    </location>
</feature>
<dbReference type="SMART" id="SM00382">
    <property type="entry name" value="AAA"/>
    <property type="match status" value="1"/>
</dbReference>
<dbReference type="InterPro" id="IPR017871">
    <property type="entry name" value="ABC_transporter-like_CS"/>
</dbReference>
<dbReference type="InterPro" id="IPR017911">
    <property type="entry name" value="MacB-like_ATP-bd"/>
</dbReference>
<dbReference type="RefSeq" id="WP_119359577.1">
    <property type="nucleotide sequence ID" value="NZ_QWKZ01000020.1"/>
</dbReference>
<organism evidence="5 6">
    <name type="scientific">Meiothermus luteus</name>
    <dbReference type="NCBI Taxonomy" id="2026184"/>
    <lineage>
        <taxon>Bacteria</taxon>
        <taxon>Thermotogati</taxon>
        <taxon>Deinococcota</taxon>
        <taxon>Deinococci</taxon>
        <taxon>Thermales</taxon>
        <taxon>Thermaceae</taxon>
        <taxon>Meiothermus</taxon>
    </lineage>
</organism>
<keyword evidence="6" id="KW-1185">Reference proteome</keyword>
<dbReference type="GO" id="GO:0005886">
    <property type="term" value="C:plasma membrane"/>
    <property type="evidence" value="ECO:0007669"/>
    <property type="project" value="TreeGrafter"/>
</dbReference>
<dbReference type="SUPFAM" id="SSF52540">
    <property type="entry name" value="P-loop containing nucleoside triphosphate hydrolases"/>
    <property type="match status" value="1"/>
</dbReference>
<evidence type="ECO:0000256" key="3">
    <source>
        <dbReference type="ARBA" id="ARBA00022840"/>
    </source>
</evidence>
<dbReference type="InterPro" id="IPR015854">
    <property type="entry name" value="ABC_transpr_LolD-like"/>
</dbReference>
<dbReference type="Gene3D" id="3.40.50.300">
    <property type="entry name" value="P-loop containing nucleotide triphosphate hydrolases"/>
    <property type="match status" value="1"/>
</dbReference>
<comment type="caution">
    <text evidence="5">The sequence shown here is derived from an EMBL/GenBank/DDBJ whole genome shotgun (WGS) entry which is preliminary data.</text>
</comment>
<dbReference type="PANTHER" id="PTHR24220">
    <property type="entry name" value="IMPORT ATP-BINDING PROTEIN"/>
    <property type="match status" value="1"/>
</dbReference>
<accession>A0A399EVI1</accession>
<dbReference type="InterPro" id="IPR003593">
    <property type="entry name" value="AAA+_ATPase"/>
</dbReference>
<name>A0A399EVI1_9DEIN</name>
<dbReference type="Proteomes" id="UP000265800">
    <property type="component" value="Unassembled WGS sequence"/>
</dbReference>
<dbReference type="PROSITE" id="PS00211">
    <property type="entry name" value="ABC_TRANSPORTER_1"/>
    <property type="match status" value="1"/>
</dbReference>
<keyword evidence="2" id="KW-0547">Nucleotide-binding</keyword>
<evidence type="ECO:0000313" key="5">
    <source>
        <dbReference type="EMBL" id="RIH87600.1"/>
    </source>
</evidence>
<gene>
    <name evidence="5" type="primary">lolD_1</name>
    <name evidence="5" type="ORF">Mlute_00910</name>
</gene>
<dbReference type="CDD" id="cd03255">
    <property type="entry name" value="ABC_MJ0796_LolCDE_FtsE"/>
    <property type="match status" value="1"/>
</dbReference>
<dbReference type="PANTHER" id="PTHR24220:SF685">
    <property type="entry name" value="ABC TRANSPORTER RELATED"/>
    <property type="match status" value="1"/>
</dbReference>
<dbReference type="EMBL" id="QWKZ01000020">
    <property type="protein sequence ID" value="RIH87600.1"/>
    <property type="molecule type" value="Genomic_DNA"/>
</dbReference>
<sequence length="234" mass="25397">MLEAVRLHKRYHQGELDVVAVDHFTYAFPPGLTAIVGPSGSGKTTLLNLLAGFDVPTEGEVRLDGRVFSSLSEDERAEVRLRHMGFVFQQWNLIPTLTALENVAFPLMLAGQSLRERTERAQALLAAVGLEKRAKHLPSRLSGGEQQRVAIARALALDPPVLFADEPTGNLDSASGARVVELLLAQAQGGRTVILVTHDLELSCKAERVLHLRDGRLTRIETPSAGLTEAAQSL</sequence>
<dbReference type="AlphaFoldDB" id="A0A399EVI1"/>
<dbReference type="InterPro" id="IPR027417">
    <property type="entry name" value="P-loop_NTPase"/>
</dbReference>
<dbReference type="OrthoDB" id="9772862at2"/>
<evidence type="ECO:0000256" key="1">
    <source>
        <dbReference type="ARBA" id="ARBA00022448"/>
    </source>
</evidence>
<keyword evidence="1" id="KW-0813">Transport</keyword>
<keyword evidence="5" id="KW-0378">Hydrolase</keyword>
<evidence type="ECO:0000256" key="2">
    <source>
        <dbReference type="ARBA" id="ARBA00022741"/>
    </source>
</evidence>
<reference evidence="5 6" key="1">
    <citation type="submission" date="2018-08" db="EMBL/GenBank/DDBJ databases">
        <title>Meiothermus luteus KCTC 52599 genome sequencing project.</title>
        <authorList>
            <person name="Da Costa M.S."/>
            <person name="Albuquerque L."/>
            <person name="Raposo P."/>
            <person name="Froufe H.J.C."/>
            <person name="Barroso C.S."/>
            <person name="Egas C."/>
        </authorList>
    </citation>
    <scope>NUCLEOTIDE SEQUENCE [LARGE SCALE GENOMIC DNA]</scope>
    <source>
        <strain evidence="5 6">KCTC 52599</strain>
    </source>
</reference>
<evidence type="ECO:0000313" key="6">
    <source>
        <dbReference type="Proteomes" id="UP000265800"/>
    </source>
</evidence>
<dbReference type="GO" id="GO:0005524">
    <property type="term" value="F:ATP binding"/>
    <property type="evidence" value="ECO:0007669"/>
    <property type="project" value="UniProtKB-KW"/>
</dbReference>
<dbReference type="FunFam" id="3.40.50.300:FF:000032">
    <property type="entry name" value="Export ABC transporter ATP-binding protein"/>
    <property type="match status" value="1"/>
</dbReference>
<dbReference type="InterPro" id="IPR003439">
    <property type="entry name" value="ABC_transporter-like_ATP-bd"/>
</dbReference>
<dbReference type="PROSITE" id="PS50893">
    <property type="entry name" value="ABC_TRANSPORTER_2"/>
    <property type="match status" value="1"/>
</dbReference>
<dbReference type="GO" id="GO:0022857">
    <property type="term" value="F:transmembrane transporter activity"/>
    <property type="evidence" value="ECO:0007669"/>
    <property type="project" value="TreeGrafter"/>
</dbReference>
<protein>
    <submittedName>
        <fullName evidence="5">Lipoprotein-releasing system ATP-binding protein LolD</fullName>
        <ecNumber evidence="5">3.6.3.-</ecNumber>
    </submittedName>
</protein>